<comment type="caution">
    <text evidence="1">The sequence shown here is derived from an EMBL/GenBank/DDBJ whole genome shotgun (WGS) entry which is preliminary data.</text>
</comment>
<dbReference type="Proteomes" id="UP000463388">
    <property type="component" value="Unassembled WGS sequence"/>
</dbReference>
<evidence type="ECO:0000313" key="1">
    <source>
        <dbReference type="EMBL" id="MVX60874.1"/>
    </source>
</evidence>
<organism evidence="1 2">
    <name type="scientific">Adlercreutzia mucosicola</name>
    <dbReference type="NCBI Taxonomy" id="580026"/>
    <lineage>
        <taxon>Bacteria</taxon>
        <taxon>Bacillati</taxon>
        <taxon>Actinomycetota</taxon>
        <taxon>Coriobacteriia</taxon>
        <taxon>Eggerthellales</taxon>
        <taxon>Eggerthellaceae</taxon>
        <taxon>Adlercreutzia</taxon>
    </lineage>
</organism>
<evidence type="ECO:0000313" key="2">
    <source>
        <dbReference type="Proteomes" id="UP000463388"/>
    </source>
</evidence>
<dbReference type="AlphaFoldDB" id="A0A6N8JP81"/>
<protein>
    <submittedName>
        <fullName evidence="1">Uncharacterized protein</fullName>
    </submittedName>
</protein>
<dbReference type="RefSeq" id="WP_160345650.1">
    <property type="nucleotide sequence ID" value="NZ_WSRR01000009.1"/>
</dbReference>
<keyword evidence="2" id="KW-1185">Reference proteome</keyword>
<reference evidence="1 2" key="1">
    <citation type="submission" date="2019-12" db="EMBL/GenBank/DDBJ databases">
        <title>Microbes associate with the intestines of laboratory mice.</title>
        <authorList>
            <person name="Navarre W."/>
            <person name="Wong E."/>
        </authorList>
    </citation>
    <scope>NUCLEOTIDE SEQUENCE [LARGE SCALE GENOMIC DNA]</scope>
    <source>
        <strain evidence="1 2">NM66_B29</strain>
    </source>
</reference>
<sequence length="173" mass="19008">MIVKAYYSGGRIDVFDTDRMTDGVPQPGNLLTNYTLDLSDVNGESLWLCSYYYEAAQAYKDEKGPKDLPVAHRRDGWSFLLADAEDMQRLNRITVDGETILTRVAGEFIDIATLTGAFDIAERYAPMIYAAYASVDLVSGDCSNIDDAIGVPSTVLLKAIESCAQGSTLKPRF</sequence>
<proteinExistence type="predicted"/>
<accession>A0A6N8JP81</accession>
<dbReference type="OrthoDB" id="3190658at2"/>
<gene>
    <name evidence="1" type="ORF">GKZ27_05300</name>
</gene>
<name>A0A6N8JP81_9ACTN</name>
<dbReference type="EMBL" id="WSRR01000009">
    <property type="protein sequence ID" value="MVX60874.1"/>
    <property type="molecule type" value="Genomic_DNA"/>
</dbReference>